<keyword evidence="4" id="KW-1185">Reference proteome</keyword>
<proteinExistence type="predicted"/>
<dbReference type="EMBL" id="CAJNJA010024743">
    <property type="protein sequence ID" value="CAE7531541.1"/>
    <property type="molecule type" value="Genomic_DNA"/>
</dbReference>
<accession>A0A812TM60</accession>
<evidence type="ECO:0000256" key="2">
    <source>
        <dbReference type="SAM" id="MobiDB-lite"/>
    </source>
</evidence>
<dbReference type="AlphaFoldDB" id="A0A812TM60"/>
<evidence type="ECO:0000256" key="1">
    <source>
        <dbReference type="SAM" id="Coils"/>
    </source>
</evidence>
<dbReference type="Proteomes" id="UP000601435">
    <property type="component" value="Unassembled WGS sequence"/>
</dbReference>
<feature type="compositionally biased region" description="Basic residues" evidence="2">
    <location>
        <begin position="318"/>
        <end position="328"/>
    </location>
</feature>
<protein>
    <submittedName>
        <fullName evidence="3">Uncharacterized protein</fullName>
    </submittedName>
</protein>
<comment type="caution">
    <text evidence="3">The sequence shown here is derived from an EMBL/GenBank/DDBJ whole genome shotgun (WGS) entry which is preliminary data.</text>
</comment>
<keyword evidence="1" id="KW-0175">Coiled coil</keyword>
<feature type="region of interest" description="Disordered" evidence="2">
    <location>
        <begin position="272"/>
        <end position="345"/>
    </location>
</feature>
<evidence type="ECO:0000313" key="3">
    <source>
        <dbReference type="EMBL" id="CAE7531541.1"/>
    </source>
</evidence>
<organism evidence="3 4">
    <name type="scientific">Symbiodinium necroappetens</name>
    <dbReference type="NCBI Taxonomy" id="1628268"/>
    <lineage>
        <taxon>Eukaryota</taxon>
        <taxon>Sar</taxon>
        <taxon>Alveolata</taxon>
        <taxon>Dinophyceae</taxon>
        <taxon>Suessiales</taxon>
        <taxon>Symbiodiniaceae</taxon>
        <taxon>Symbiodinium</taxon>
    </lineage>
</organism>
<reference evidence="3" key="1">
    <citation type="submission" date="2021-02" db="EMBL/GenBank/DDBJ databases">
        <authorList>
            <person name="Dougan E. K."/>
            <person name="Rhodes N."/>
            <person name="Thang M."/>
            <person name="Chan C."/>
        </authorList>
    </citation>
    <scope>NUCLEOTIDE SEQUENCE</scope>
</reference>
<gene>
    <name evidence="3" type="ORF">SNEC2469_LOCUS15270</name>
</gene>
<feature type="region of interest" description="Disordered" evidence="2">
    <location>
        <begin position="1"/>
        <end position="52"/>
    </location>
</feature>
<feature type="compositionally biased region" description="Acidic residues" evidence="2">
    <location>
        <begin position="293"/>
        <end position="302"/>
    </location>
</feature>
<name>A0A812TM60_9DINO</name>
<evidence type="ECO:0000313" key="4">
    <source>
        <dbReference type="Proteomes" id="UP000601435"/>
    </source>
</evidence>
<feature type="coiled-coil region" evidence="1">
    <location>
        <begin position="959"/>
        <end position="986"/>
    </location>
</feature>
<dbReference type="OrthoDB" id="421578at2759"/>
<feature type="non-terminal residue" evidence="3">
    <location>
        <position position="1"/>
    </location>
</feature>
<sequence length="1155" mass="128726">MRGSGSGAALPKRGKDKGLKRREGDDDDEEPDRQSERGSRASKKSKQSQQVGGRSFVRKCYTCGKTATETTFMSQDSTGMPVDDGCYNCGGTWSETNPGQPWSACKEKFDKEPKWRPKFQKSARIRSGEIEAPQWDSEGNVLDWETTEMEITQELGLLSENEFESLAGFSGAAIKGELQKVPSHLGMDKSFVVITLDGLPCTVTNGMRKLRCKYRFGLTRQDMLLSAGRQLVEGQGKVVFSYHSEEQLKQRPKGLQTEQQFKDLKSLDPLKEKAQKALAKSGAAPAKTKDESSSEADEDDDGPKEKKLKIQQSGRLQKAPKPKRKSKGQKAGEPEVATVEGEGQVPKDLESVVEARGSTPKCFLNLHIPRILRGEKLMRSVDAAKKIMDEMKGQRQFQWKTLHKHIELCELANGMTHNASQLSARECRLAMEKLLSKNIELPFNIRLVGTEKILAGTWHDLLHSPQNTSPQDINKIVDQMMSVLISWRHCLGDEVDVAKKTKEVEIFSFDGLAADLQAEREDVDDDEEQSKMLDTLEEEMESSILHAMGCGEFFAMMEEPKLHERLKGVTVRFVTKYTEDKVETLEMGKGTSSAMAIVFKAMACLLVLLEPTPGYLGTSTSQVAKVMSYEGNGTDDDFLSSLRLVLKLGGSAIKYGEQLKEHVAKMKSILDEDGFSEHFVQAVNIVDTLKNGLRKNAVDELLSLVREMTQKYIEKLCASPAVSESDGGMIQVLMTAVDKFPQKDMLQLKQKFLKWQKSVQAELHKQQAAALGNKILNQAGNEEEEVPVEELAQLLDKFKAEKELKGDAKELLQQLIWAVMTKMHNQADDSTMAVASNLKRVPYQIFSILDGFGQIAFVDLVSGCLKFQMQYMQDGLHLLKQAEKFRKLGSDPAGRLKNDVRWGGLVAYLKQSEGLRAVKQKATKALENLATADPTQHAKIKELCFSDLDRPFQMPEDIKEAIVLAMKEMQKNAEELIDKVGDITHDLHIPTSRWTKDLKHDATVETVKMCISSTLDFDVSPLEPPPYTHAVKASVGIVGGSPKVAYNSRSLTEAALLQVNSKIVLWKKKVAFLKEAAELEAECEAFVNMCEKVKEHLFNGYVFRSEGVFANALLERNKAEAQTLVRAELSCLQSDHWNLGLDDTHVHPAVLAAAK</sequence>